<comment type="caution">
    <text evidence="4">The sequence shown here is derived from an EMBL/GenBank/DDBJ whole genome shotgun (WGS) entry which is preliminary data.</text>
</comment>
<dbReference type="EMBL" id="JAAARO010000022">
    <property type="protein sequence ID" value="KAF5727427.1"/>
    <property type="molecule type" value="Genomic_DNA"/>
</dbReference>
<dbReference type="InterPro" id="IPR029688">
    <property type="entry name" value="ICR"/>
</dbReference>
<evidence type="ECO:0000313" key="4">
    <source>
        <dbReference type="EMBL" id="KAF5727427.1"/>
    </source>
</evidence>
<gene>
    <name evidence="4" type="ORF">HS088_TW22G01120</name>
</gene>
<dbReference type="OrthoDB" id="1932291at2759"/>
<feature type="coiled-coil region" evidence="3">
    <location>
        <begin position="1"/>
        <end position="45"/>
    </location>
</feature>
<reference evidence="4 5" key="1">
    <citation type="journal article" date="2020" name="Nat. Commun.">
        <title>Genome of Tripterygium wilfordii and identification of cytochrome P450 involved in triptolide biosynthesis.</title>
        <authorList>
            <person name="Tu L."/>
            <person name="Su P."/>
            <person name="Zhang Z."/>
            <person name="Gao L."/>
            <person name="Wang J."/>
            <person name="Hu T."/>
            <person name="Zhou J."/>
            <person name="Zhang Y."/>
            <person name="Zhao Y."/>
            <person name="Liu Y."/>
            <person name="Song Y."/>
            <person name="Tong Y."/>
            <person name="Lu Y."/>
            <person name="Yang J."/>
            <person name="Xu C."/>
            <person name="Jia M."/>
            <person name="Peters R.J."/>
            <person name="Huang L."/>
            <person name="Gao W."/>
        </authorList>
    </citation>
    <scope>NUCLEOTIDE SEQUENCE [LARGE SCALE GENOMIC DNA]</scope>
    <source>
        <strain evidence="5">cv. XIE 37</strain>
        <tissue evidence="4">Leaf</tissue>
    </source>
</reference>
<evidence type="ECO:0000256" key="1">
    <source>
        <dbReference type="ARBA" id="ARBA00009778"/>
    </source>
</evidence>
<protein>
    <submittedName>
        <fullName evidence="4">Interactor of constitutive active ROPs 3-like</fullName>
    </submittedName>
</protein>
<comment type="similarity">
    <text evidence="1">Belongs to the ICR family.</text>
</comment>
<organism evidence="4 5">
    <name type="scientific">Tripterygium wilfordii</name>
    <name type="common">Thunder God vine</name>
    <dbReference type="NCBI Taxonomy" id="458696"/>
    <lineage>
        <taxon>Eukaryota</taxon>
        <taxon>Viridiplantae</taxon>
        <taxon>Streptophyta</taxon>
        <taxon>Embryophyta</taxon>
        <taxon>Tracheophyta</taxon>
        <taxon>Spermatophyta</taxon>
        <taxon>Magnoliopsida</taxon>
        <taxon>eudicotyledons</taxon>
        <taxon>Gunneridae</taxon>
        <taxon>Pentapetalae</taxon>
        <taxon>rosids</taxon>
        <taxon>fabids</taxon>
        <taxon>Celastrales</taxon>
        <taxon>Celastraceae</taxon>
        <taxon>Tripterygium</taxon>
    </lineage>
</organism>
<evidence type="ECO:0000313" key="5">
    <source>
        <dbReference type="Proteomes" id="UP000593562"/>
    </source>
</evidence>
<sequence length="122" mass="13796">MEEADKSNRKAARVFEQLEAAQATNSEMEAELRRLKVQSDQWRKAAEAAAAMLSAGNDGKFMDRIGSLESNYNPIFGEVSSHYDEDMDDDLLKKKNGNMLRKIGVLWKKPQKLKHLKALKLG</sequence>
<keyword evidence="5" id="KW-1185">Reference proteome</keyword>
<name>A0A7J7C0N7_TRIWF</name>
<evidence type="ECO:0000256" key="2">
    <source>
        <dbReference type="ARBA" id="ARBA00023054"/>
    </source>
</evidence>
<accession>A0A7J7C0N7</accession>
<evidence type="ECO:0000256" key="3">
    <source>
        <dbReference type="SAM" id="Coils"/>
    </source>
</evidence>
<dbReference type="InParanoid" id="A0A7J7C0N7"/>
<keyword evidence="2 3" id="KW-0175">Coiled coil</keyword>
<proteinExistence type="inferred from homology"/>
<dbReference type="AlphaFoldDB" id="A0A7J7C0N7"/>
<dbReference type="PANTHER" id="PTHR34224:SF18">
    <property type="entry name" value="INTERACTOR OF CONSTITUTIVE ACTIVE ROPS 3"/>
    <property type="match status" value="1"/>
</dbReference>
<dbReference type="Proteomes" id="UP000593562">
    <property type="component" value="Unassembled WGS sequence"/>
</dbReference>
<dbReference type="PANTHER" id="PTHR34224">
    <property type="entry name" value="INTERACTOR OF CONSTITUTIVE ACTIVE ROPS 2, CHLOROPLASTIC-RELATED"/>
    <property type="match status" value="1"/>
</dbReference>